<dbReference type="EMBL" id="JAUSVX010000021">
    <property type="protein sequence ID" value="MDQ0474278.1"/>
    <property type="molecule type" value="Genomic_DNA"/>
</dbReference>
<reference evidence="7 8" key="1">
    <citation type="submission" date="2023-07" db="EMBL/GenBank/DDBJ databases">
        <title>Genomic Encyclopedia of Type Strains, Phase IV (KMG-IV): sequencing the most valuable type-strain genomes for metagenomic binning, comparative biology and taxonomic classification.</title>
        <authorList>
            <person name="Goeker M."/>
        </authorList>
    </citation>
    <scope>NUCLEOTIDE SEQUENCE [LARGE SCALE GENOMIC DNA]</scope>
    <source>
        <strain evidence="7 8">DSM 19619</strain>
    </source>
</reference>
<evidence type="ECO:0000256" key="5">
    <source>
        <dbReference type="ARBA" id="ARBA00022764"/>
    </source>
</evidence>
<proteinExistence type="inferred from homology"/>
<comment type="subcellular location">
    <subcellularLocation>
        <location evidence="1">Periplasm</location>
    </subcellularLocation>
</comment>
<dbReference type="InterPro" id="IPR006059">
    <property type="entry name" value="SBP"/>
</dbReference>
<evidence type="ECO:0000256" key="6">
    <source>
        <dbReference type="SAM" id="SignalP"/>
    </source>
</evidence>
<feature type="signal peptide" evidence="6">
    <location>
        <begin position="1"/>
        <end position="29"/>
    </location>
</feature>
<dbReference type="Proteomes" id="UP001242480">
    <property type="component" value="Unassembled WGS sequence"/>
</dbReference>
<evidence type="ECO:0000313" key="8">
    <source>
        <dbReference type="Proteomes" id="UP001242480"/>
    </source>
</evidence>
<dbReference type="RefSeq" id="WP_307283635.1">
    <property type="nucleotide sequence ID" value="NZ_JAUSVX010000021.1"/>
</dbReference>
<organism evidence="7 8">
    <name type="scientific">Labrys wisconsinensis</name>
    <dbReference type="NCBI Taxonomy" id="425677"/>
    <lineage>
        <taxon>Bacteria</taxon>
        <taxon>Pseudomonadati</taxon>
        <taxon>Pseudomonadota</taxon>
        <taxon>Alphaproteobacteria</taxon>
        <taxon>Hyphomicrobiales</taxon>
        <taxon>Xanthobacteraceae</taxon>
        <taxon>Labrys</taxon>
    </lineage>
</organism>
<comment type="similarity">
    <text evidence="2">Belongs to the bacterial solute-binding protein 1 family.</text>
</comment>
<comment type="caution">
    <text evidence="7">The sequence shown here is derived from an EMBL/GenBank/DDBJ whole genome shotgun (WGS) entry which is preliminary data.</text>
</comment>
<keyword evidence="5" id="KW-0574">Periplasm</keyword>
<keyword evidence="8" id="KW-1185">Reference proteome</keyword>
<dbReference type="PANTHER" id="PTHR30006">
    <property type="entry name" value="THIAMINE-BINDING PERIPLASMIC PROTEIN-RELATED"/>
    <property type="match status" value="1"/>
</dbReference>
<accession>A0ABU0JJ25</accession>
<evidence type="ECO:0000256" key="3">
    <source>
        <dbReference type="ARBA" id="ARBA00022448"/>
    </source>
</evidence>
<dbReference type="PANTHER" id="PTHR30006:SF3">
    <property type="entry name" value="THIAMINE-BINDING PERIPLASMIC PROTEIN"/>
    <property type="match status" value="1"/>
</dbReference>
<keyword evidence="3" id="KW-0813">Transport</keyword>
<dbReference type="SUPFAM" id="SSF53850">
    <property type="entry name" value="Periplasmic binding protein-like II"/>
    <property type="match status" value="1"/>
</dbReference>
<protein>
    <submittedName>
        <fullName evidence="7">Spermidine/putrescine transport system substrate-binding protein</fullName>
    </submittedName>
</protein>
<evidence type="ECO:0000313" key="7">
    <source>
        <dbReference type="EMBL" id="MDQ0474278.1"/>
    </source>
</evidence>
<evidence type="ECO:0000256" key="4">
    <source>
        <dbReference type="ARBA" id="ARBA00022729"/>
    </source>
</evidence>
<dbReference type="Gene3D" id="3.40.190.10">
    <property type="entry name" value="Periplasmic binding protein-like II"/>
    <property type="match status" value="2"/>
</dbReference>
<evidence type="ECO:0000256" key="2">
    <source>
        <dbReference type="ARBA" id="ARBA00008520"/>
    </source>
</evidence>
<feature type="chain" id="PRO_5047178703" evidence="6">
    <location>
        <begin position="30"/>
        <end position="369"/>
    </location>
</feature>
<keyword evidence="4 6" id="KW-0732">Signal</keyword>
<name>A0ABU0JJ25_9HYPH</name>
<evidence type="ECO:0000256" key="1">
    <source>
        <dbReference type="ARBA" id="ARBA00004418"/>
    </source>
</evidence>
<dbReference type="Pfam" id="PF13416">
    <property type="entry name" value="SBP_bac_8"/>
    <property type="match status" value="1"/>
</dbReference>
<gene>
    <name evidence="7" type="ORF">QO011_007318</name>
</gene>
<sequence>MTKSKLISSLVGVLMMGGAILASTSTARAQDDVYSGYSGEDFLFNGAGHSGTLKGGIMDTIGADFAEKTGVTMSFDAFCCGIAKLEAAQQSGNVPWQIVAFSTMSDLILAQRADLLLKIDPKIVPLDRLEPDGYDAYAIYGYPYAAVIAWNTGKWPLSGKHPEAIEDVFDTKAFPGKRCLYKYPQFGGTMEAALLADGVPADKLYPLDTRRAFASLNRIRDDIVWWSSGSQGVQQLVSGACDIALVWNGPISETIRANDSPFAIAWGHAIWDYTPVAIPKGVRNEKAAQAFLKMMIENKAAQEKFVAQTGYVLMPMKEQVAIPDDIKPWVLAGDNTRTAIREADKYYTDAIDSILKQFNSWVVSGNLPQ</sequence>